<keyword evidence="1" id="KW-0472">Membrane</keyword>
<dbReference type="RefSeq" id="WP_241367718.1">
    <property type="nucleotide sequence ID" value="NZ_JAKZFC010000001.1"/>
</dbReference>
<accession>A0ABS9U948</accession>
<proteinExistence type="predicted"/>
<organism evidence="2 3">
    <name type="scientific">Solibacillus palustris</name>
    <dbReference type="NCBI Taxonomy" id="2908203"/>
    <lineage>
        <taxon>Bacteria</taxon>
        <taxon>Bacillati</taxon>
        <taxon>Bacillota</taxon>
        <taxon>Bacilli</taxon>
        <taxon>Bacillales</taxon>
        <taxon>Caryophanaceae</taxon>
        <taxon>Solibacillus</taxon>
    </lineage>
</organism>
<dbReference type="Pfam" id="PF11151">
    <property type="entry name" value="DUF2929"/>
    <property type="match status" value="1"/>
</dbReference>
<protein>
    <submittedName>
        <fullName evidence="2">YjzD family protein</fullName>
    </submittedName>
</protein>
<dbReference type="InterPro" id="IPR021324">
    <property type="entry name" value="DUF2929"/>
</dbReference>
<keyword evidence="1" id="KW-0812">Transmembrane</keyword>
<keyword evidence="3" id="KW-1185">Reference proteome</keyword>
<feature type="transmembrane region" description="Helical" evidence="1">
    <location>
        <begin position="32"/>
        <end position="52"/>
    </location>
</feature>
<gene>
    <name evidence="2" type="ORF">LZ480_02235</name>
</gene>
<sequence length="65" mass="7341">MQYIVTFFWSFLLVSMLNYVVSSVLNVDFNFMNGVIISLVFSVLVFIIAAVIPNESTPDAEAEHH</sequence>
<keyword evidence="1" id="KW-1133">Transmembrane helix</keyword>
<dbReference type="EMBL" id="JAKZFC010000001">
    <property type="protein sequence ID" value="MCH7320694.1"/>
    <property type="molecule type" value="Genomic_DNA"/>
</dbReference>
<evidence type="ECO:0000313" key="2">
    <source>
        <dbReference type="EMBL" id="MCH7320694.1"/>
    </source>
</evidence>
<reference evidence="2 3" key="1">
    <citation type="submission" date="2022-03" db="EMBL/GenBank/DDBJ databases">
        <authorList>
            <person name="Jo J.-H."/>
            <person name="Im W.-T."/>
        </authorList>
    </citation>
    <scope>NUCLEOTIDE SEQUENCE [LARGE SCALE GENOMIC DNA]</scope>
    <source>
        <strain evidence="2 3">MA9</strain>
    </source>
</reference>
<comment type="caution">
    <text evidence="2">The sequence shown here is derived from an EMBL/GenBank/DDBJ whole genome shotgun (WGS) entry which is preliminary data.</text>
</comment>
<evidence type="ECO:0000313" key="3">
    <source>
        <dbReference type="Proteomes" id="UP001316087"/>
    </source>
</evidence>
<dbReference type="Proteomes" id="UP001316087">
    <property type="component" value="Unassembled WGS sequence"/>
</dbReference>
<evidence type="ECO:0000256" key="1">
    <source>
        <dbReference type="SAM" id="Phobius"/>
    </source>
</evidence>
<name>A0ABS9U948_9BACL</name>